<evidence type="ECO:0000256" key="8">
    <source>
        <dbReference type="HAMAP-Rule" id="MF_00101"/>
    </source>
</evidence>
<dbReference type="GO" id="GO:0005737">
    <property type="term" value="C:cytoplasm"/>
    <property type="evidence" value="ECO:0007669"/>
    <property type="project" value="UniProtKB-SubCell"/>
</dbReference>
<keyword evidence="5 8" id="KW-0460">Magnesium</keyword>
<dbReference type="STRING" id="1817867.A3F83_03265"/>
<keyword evidence="2 8" id="KW-0808">Transferase</keyword>
<dbReference type="InterPro" id="IPR004568">
    <property type="entry name" value="Ppantetheine-prot_Trfase_dom"/>
</dbReference>
<evidence type="ECO:0000256" key="1">
    <source>
        <dbReference type="ARBA" id="ARBA00022516"/>
    </source>
</evidence>
<evidence type="ECO:0000256" key="4">
    <source>
        <dbReference type="ARBA" id="ARBA00022832"/>
    </source>
</evidence>
<name>A0A1F5YYC8_9BACT</name>
<dbReference type="InterPro" id="IPR037143">
    <property type="entry name" value="4-PPantetheinyl_Trfase_dom_sf"/>
</dbReference>
<feature type="binding site" evidence="8">
    <location>
        <position position="8"/>
    </location>
    <ligand>
        <name>Mg(2+)</name>
        <dbReference type="ChEBI" id="CHEBI:18420"/>
    </ligand>
</feature>
<dbReference type="SUPFAM" id="SSF56214">
    <property type="entry name" value="4'-phosphopantetheinyl transferase"/>
    <property type="match status" value="1"/>
</dbReference>
<dbReference type="EC" id="2.7.8.7" evidence="8"/>
<evidence type="ECO:0000259" key="9">
    <source>
        <dbReference type="Pfam" id="PF01648"/>
    </source>
</evidence>
<dbReference type="InterPro" id="IPR008278">
    <property type="entry name" value="4-PPantetheinyl_Trfase_dom"/>
</dbReference>
<accession>A0A1F5YYC8</accession>
<dbReference type="GO" id="GO:0008897">
    <property type="term" value="F:holo-[acyl-carrier-protein] synthase activity"/>
    <property type="evidence" value="ECO:0007669"/>
    <property type="project" value="UniProtKB-UniRule"/>
</dbReference>
<evidence type="ECO:0000256" key="3">
    <source>
        <dbReference type="ARBA" id="ARBA00022723"/>
    </source>
</evidence>
<keyword evidence="8" id="KW-0963">Cytoplasm</keyword>
<dbReference type="AlphaFoldDB" id="A0A1F5YYC8"/>
<dbReference type="InterPro" id="IPR002582">
    <property type="entry name" value="ACPS"/>
</dbReference>
<evidence type="ECO:0000313" key="11">
    <source>
        <dbReference type="Proteomes" id="UP000179129"/>
    </source>
</evidence>
<feature type="binding site" evidence="8">
    <location>
        <position position="58"/>
    </location>
    <ligand>
        <name>Mg(2+)</name>
        <dbReference type="ChEBI" id="CHEBI:18420"/>
    </ligand>
</feature>
<reference evidence="10 11" key="1">
    <citation type="journal article" date="2016" name="Nat. Commun.">
        <title>Thousands of microbial genomes shed light on interconnected biogeochemical processes in an aquifer system.</title>
        <authorList>
            <person name="Anantharaman K."/>
            <person name="Brown C.T."/>
            <person name="Hug L.A."/>
            <person name="Sharon I."/>
            <person name="Castelle C.J."/>
            <person name="Probst A.J."/>
            <person name="Thomas B.C."/>
            <person name="Singh A."/>
            <person name="Wilkins M.J."/>
            <person name="Karaoz U."/>
            <person name="Brodie E.L."/>
            <person name="Williams K.H."/>
            <person name="Hubbard S.S."/>
            <person name="Banfield J.F."/>
        </authorList>
    </citation>
    <scope>NUCLEOTIDE SEQUENCE [LARGE SCALE GENOMIC DNA]</scope>
</reference>
<dbReference type="GO" id="GO:0006633">
    <property type="term" value="P:fatty acid biosynthetic process"/>
    <property type="evidence" value="ECO:0007669"/>
    <property type="project" value="UniProtKB-UniRule"/>
</dbReference>
<evidence type="ECO:0000256" key="5">
    <source>
        <dbReference type="ARBA" id="ARBA00022842"/>
    </source>
</evidence>
<evidence type="ECO:0000256" key="6">
    <source>
        <dbReference type="ARBA" id="ARBA00023098"/>
    </source>
</evidence>
<keyword evidence="4 8" id="KW-0276">Fatty acid metabolism</keyword>
<dbReference type="Gene3D" id="3.90.470.20">
    <property type="entry name" value="4'-phosphopantetheinyl transferase domain"/>
    <property type="match status" value="1"/>
</dbReference>
<keyword evidence="7 8" id="KW-0275">Fatty acid biosynthesis</keyword>
<comment type="similarity">
    <text evidence="8">Belongs to the P-Pant transferase superfamily. AcpS family.</text>
</comment>
<dbReference type="Proteomes" id="UP000179129">
    <property type="component" value="Unassembled WGS sequence"/>
</dbReference>
<comment type="cofactor">
    <cofactor evidence="8">
        <name>Mg(2+)</name>
        <dbReference type="ChEBI" id="CHEBI:18420"/>
    </cofactor>
</comment>
<keyword evidence="1 8" id="KW-0444">Lipid biosynthesis</keyword>
<dbReference type="NCBIfam" id="TIGR00516">
    <property type="entry name" value="acpS"/>
    <property type="match status" value="1"/>
</dbReference>
<protein>
    <recommendedName>
        <fullName evidence="8">Holo-[acyl-carrier-protein] synthase</fullName>
        <shortName evidence="8">Holo-ACP synthase</shortName>
        <ecNumber evidence="8">2.7.8.7</ecNumber>
    </recommendedName>
    <alternativeName>
        <fullName evidence="8">4'-phosphopantetheinyl transferase AcpS</fullName>
    </alternativeName>
</protein>
<comment type="catalytic activity">
    <reaction evidence="8">
        <text>apo-[ACP] + CoA = holo-[ACP] + adenosine 3',5'-bisphosphate + H(+)</text>
        <dbReference type="Rhea" id="RHEA:12068"/>
        <dbReference type="Rhea" id="RHEA-COMP:9685"/>
        <dbReference type="Rhea" id="RHEA-COMP:9690"/>
        <dbReference type="ChEBI" id="CHEBI:15378"/>
        <dbReference type="ChEBI" id="CHEBI:29999"/>
        <dbReference type="ChEBI" id="CHEBI:57287"/>
        <dbReference type="ChEBI" id="CHEBI:58343"/>
        <dbReference type="ChEBI" id="CHEBI:64479"/>
        <dbReference type="EC" id="2.7.8.7"/>
    </reaction>
</comment>
<evidence type="ECO:0000313" key="10">
    <source>
        <dbReference type="EMBL" id="OGG05200.1"/>
    </source>
</evidence>
<dbReference type="GO" id="GO:0000287">
    <property type="term" value="F:magnesium ion binding"/>
    <property type="evidence" value="ECO:0007669"/>
    <property type="project" value="UniProtKB-UniRule"/>
</dbReference>
<dbReference type="Pfam" id="PF01648">
    <property type="entry name" value="ACPS"/>
    <property type="match status" value="1"/>
</dbReference>
<evidence type="ECO:0000256" key="7">
    <source>
        <dbReference type="ARBA" id="ARBA00023160"/>
    </source>
</evidence>
<organism evidence="10 11">
    <name type="scientific">Candidatus Glassbacteria bacterium RIFCSPLOWO2_12_FULL_58_11</name>
    <dbReference type="NCBI Taxonomy" id="1817867"/>
    <lineage>
        <taxon>Bacteria</taxon>
        <taxon>Candidatus Glassiibacteriota</taxon>
    </lineage>
</organism>
<comment type="subcellular location">
    <subcellularLocation>
        <location evidence="8">Cytoplasm</location>
    </subcellularLocation>
</comment>
<comment type="function">
    <text evidence="8">Transfers the 4'-phosphopantetheine moiety from coenzyme A to a Ser of acyl-carrier-protein.</text>
</comment>
<evidence type="ECO:0000256" key="2">
    <source>
        <dbReference type="ARBA" id="ARBA00022679"/>
    </source>
</evidence>
<sequence>MVLGLGVDLIEIERIKGALEAKSGRRFEQRVYTEGEIAYCRSKADPYPHFAARFAAKEAAMKAFGSGWTAEVFWKGIEVWNNEKGKPFLKFNGKTAELAKNIGAGGAEVSLAHDRSQAVAVALLLAPAGGNSDSGQK</sequence>
<dbReference type="NCBIfam" id="TIGR00556">
    <property type="entry name" value="pantethn_trn"/>
    <property type="match status" value="1"/>
</dbReference>
<keyword evidence="3 8" id="KW-0479">Metal-binding</keyword>
<gene>
    <name evidence="8" type="primary">acpS</name>
    <name evidence="10" type="ORF">A3F83_03265</name>
</gene>
<feature type="domain" description="4'-phosphopantetheinyl transferase" evidence="9">
    <location>
        <begin position="4"/>
        <end position="104"/>
    </location>
</feature>
<comment type="caution">
    <text evidence="10">The sequence shown here is derived from an EMBL/GenBank/DDBJ whole genome shotgun (WGS) entry which is preliminary data.</text>
</comment>
<keyword evidence="6 8" id="KW-0443">Lipid metabolism</keyword>
<dbReference type="EMBL" id="MFIX01000081">
    <property type="protein sequence ID" value="OGG05200.1"/>
    <property type="molecule type" value="Genomic_DNA"/>
</dbReference>
<dbReference type="HAMAP" id="MF_00101">
    <property type="entry name" value="AcpS"/>
    <property type="match status" value="1"/>
</dbReference>
<proteinExistence type="inferred from homology"/>